<sequence length="220" mass="24364">MPTLTVENYVKAIYQICASERGKPATTGELAKRLGISPGSVTSMLRTLADTELAEYQAYEGVRLTEKGDLLALRILRRHRLVESFLVNVLDLSWDEVHEEAEHLEHAVSDRLVDRIDEYLGFPERDPHGDPIPTADGRLKKPESTPMAELSAGNGFILDRVLDQSPDFLRYLSESGLEIGVEAEIVENHPSAGALIVRTGDRHVSLGRLAADKLLVRKVS</sequence>
<keyword evidence="6" id="KW-0678">Repressor</keyword>
<keyword evidence="9" id="KW-0238">DNA-binding</keyword>
<dbReference type="InterPro" id="IPR036421">
    <property type="entry name" value="Fe_dep_repressor_sf"/>
</dbReference>
<dbReference type="InterPro" id="IPR038157">
    <property type="entry name" value="FeoA_core_dom"/>
</dbReference>
<dbReference type="GO" id="GO:0046914">
    <property type="term" value="F:transition metal ion binding"/>
    <property type="evidence" value="ECO:0007669"/>
    <property type="project" value="InterPro"/>
</dbReference>
<keyword evidence="12" id="KW-0464">Manganese</keyword>
<comment type="similarity">
    <text evidence="2">Belongs to the DtxR/MntR family.</text>
</comment>
<dbReference type="PANTHER" id="PTHR33238">
    <property type="entry name" value="IRON (METAL) DEPENDENT REPRESSOR, DTXR FAMILY"/>
    <property type="match status" value="1"/>
</dbReference>
<dbReference type="InterPro" id="IPR022687">
    <property type="entry name" value="HTH_DTXR"/>
</dbReference>
<keyword evidence="5" id="KW-0963">Cytoplasm</keyword>
<dbReference type="AlphaFoldDB" id="A0A518B5T3"/>
<keyword evidence="7" id="KW-0408">Iron</keyword>
<evidence type="ECO:0000256" key="6">
    <source>
        <dbReference type="ARBA" id="ARBA00022491"/>
    </source>
</evidence>
<keyword evidence="10" id="KW-0010">Activator</keyword>
<dbReference type="Proteomes" id="UP000317093">
    <property type="component" value="Chromosome"/>
</dbReference>
<dbReference type="PANTHER" id="PTHR33238:SF11">
    <property type="entry name" value="TRANSCRIPTIONAL REGULATOR MNTR"/>
    <property type="match status" value="1"/>
</dbReference>
<evidence type="ECO:0000256" key="3">
    <source>
        <dbReference type="ARBA" id="ARBA00011738"/>
    </source>
</evidence>
<dbReference type="GO" id="GO:0003677">
    <property type="term" value="F:DNA binding"/>
    <property type="evidence" value="ECO:0007669"/>
    <property type="project" value="UniProtKB-KW"/>
</dbReference>
<evidence type="ECO:0000313" key="16">
    <source>
        <dbReference type="EMBL" id="QDU62292.1"/>
    </source>
</evidence>
<evidence type="ECO:0000259" key="15">
    <source>
        <dbReference type="PROSITE" id="PS50944"/>
    </source>
</evidence>
<comment type="subunit">
    <text evidence="3">Homodimer.</text>
</comment>
<dbReference type="KEGG" id="knv:Pan216_31590"/>
<evidence type="ECO:0000256" key="12">
    <source>
        <dbReference type="ARBA" id="ARBA00023211"/>
    </source>
</evidence>
<dbReference type="InterPro" id="IPR007167">
    <property type="entry name" value="Fe-transptr_FeoA-like"/>
</dbReference>
<evidence type="ECO:0000256" key="9">
    <source>
        <dbReference type="ARBA" id="ARBA00023125"/>
    </source>
</evidence>
<dbReference type="Pfam" id="PF04023">
    <property type="entry name" value="FeoA"/>
    <property type="match status" value="1"/>
</dbReference>
<dbReference type="InterPro" id="IPR036388">
    <property type="entry name" value="WH-like_DNA-bd_sf"/>
</dbReference>
<dbReference type="InterPro" id="IPR036390">
    <property type="entry name" value="WH_DNA-bd_sf"/>
</dbReference>
<feature type="domain" description="HTH dtxR-type" evidence="15">
    <location>
        <begin position="1"/>
        <end position="65"/>
    </location>
</feature>
<dbReference type="SUPFAM" id="SSF50037">
    <property type="entry name" value="C-terminal domain of transcriptional repressors"/>
    <property type="match status" value="1"/>
</dbReference>
<reference evidence="16 17" key="1">
    <citation type="submission" date="2019-02" db="EMBL/GenBank/DDBJ databases">
        <title>Deep-cultivation of Planctomycetes and their phenomic and genomic characterization uncovers novel biology.</title>
        <authorList>
            <person name="Wiegand S."/>
            <person name="Jogler M."/>
            <person name="Boedeker C."/>
            <person name="Pinto D."/>
            <person name="Vollmers J."/>
            <person name="Rivas-Marin E."/>
            <person name="Kohn T."/>
            <person name="Peeters S.H."/>
            <person name="Heuer A."/>
            <person name="Rast P."/>
            <person name="Oberbeckmann S."/>
            <person name="Bunk B."/>
            <person name="Jeske O."/>
            <person name="Meyerdierks A."/>
            <person name="Storesund J.E."/>
            <person name="Kallscheuer N."/>
            <person name="Luecker S."/>
            <person name="Lage O.M."/>
            <person name="Pohl T."/>
            <person name="Merkel B.J."/>
            <person name="Hornburger P."/>
            <person name="Mueller R.-W."/>
            <person name="Bruemmer F."/>
            <person name="Labrenz M."/>
            <person name="Spormann A.M."/>
            <person name="Op den Camp H."/>
            <person name="Overmann J."/>
            <person name="Amann R."/>
            <person name="Jetten M.S.M."/>
            <person name="Mascher T."/>
            <person name="Medema M.H."/>
            <person name="Devos D.P."/>
            <person name="Kaster A.-K."/>
            <person name="Ovreas L."/>
            <person name="Rohde M."/>
            <person name="Galperin M.Y."/>
            <person name="Jogler C."/>
        </authorList>
    </citation>
    <scope>NUCLEOTIDE SEQUENCE [LARGE SCALE GENOMIC DNA]</scope>
    <source>
        <strain evidence="16 17">Pan216</strain>
    </source>
</reference>
<organism evidence="16 17">
    <name type="scientific">Kolteria novifilia</name>
    <dbReference type="NCBI Taxonomy" id="2527975"/>
    <lineage>
        <taxon>Bacteria</taxon>
        <taxon>Pseudomonadati</taxon>
        <taxon>Planctomycetota</taxon>
        <taxon>Planctomycetia</taxon>
        <taxon>Kolteriales</taxon>
        <taxon>Kolteriaceae</taxon>
        <taxon>Kolteria</taxon>
    </lineage>
</organism>
<dbReference type="GO" id="GO:0046983">
    <property type="term" value="F:protein dimerization activity"/>
    <property type="evidence" value="ECO:0007669"/>
    <property type="project" value="InterPro"/>
</dbReference>
<dbReference type="InterPro" id="IPR001367">
    <property type="entry name" value="Fe_dep_repressor"/>
</dbReference>
<proteinExistence type="inferred from homology"/>
<dbReference type="Pfam" id="PF02742">
    <property type="entry name" value="Fe_dep_repr_C"/>
    <property type="match status" value="1"/>
</dbReference>
<evidence type="ECO:0000256" key="2">
    <source>
        <dbReference type="ARBA" id="ARBA00007871"/>
    </source>
</evidence>
<evidence type="ECO:0000256" key="7">
    <source>
        <dbReference type="ARBA" id="ARBA00023004"/>
    </source>
</evidence>
<dbReference type="SMART" id="SM00529">
    <property type="entry name" value="HTH_DTXR"/>
    <property type="match status" value="1"/>
</dbReference>
<dbReference type="Gene3D" id="1.10.10.10">
    <property type="entry name" value="Winged helix-like DNA-binding domain superfamily/Winged helix DNA-binding domain"/>
    <property type="match status" value="1"/>
</dbReference>
<evidence type="ECO:0000313" key="17">
    <source>
        <dbReference type="Proteomes" id="UP000317093"/>
    </source>
</evidence>
<comment type="subcellular location">
    <subcellularLocation>
        <location evidence="1">Cytoplasm</location>
    </subcellularLocation>
</comment>
<comment type="function">
    <text evidence="13">In the presence of manganese, represses expression of mntH and mntS. Up-regulates expression of mntP.</text>
</comment>
<keyword evidence="11" id="KW-0804">Transcription</keyword>
<dbReference type="GO" id="GO:0003700">
    <property type="term" value="F:DNA-binding transcription factor activity"/>
    <property type="evidence" value="ECO:0007669"/>
    <property type="project" value="InterPro"/>
</dbReference>
<evidence type="ECO:0000256" key="11">
    <source>
        <dbReference type="ARBA" id="ARBA00023163"/>
    </source>
</evidence>
<evidence type="ECO:0000256" key="13">
    <source>
        <dbReference type="ARBA" id="ARBA00025185"/>
    </source>
</evidence>
<dbReference type="SUPFAM" id="SSF47979">
    <property type="entry name" value="Iron-dependent repressor protein, dimerization domain"/>
    <property type="match status" value="1"/>
</dbReference>
<evidence type="ECO:0000256" key="4">
    <source>
        <dbReference type="ARBA" id="ARBA00022386"/>
    </source>
</evidence>
<dbReference type="Gene3D" id="1.10.60.10">
    <property type="entry name" value="Iron dependent repressor, metal binding and dimerisation domain"/>
    <property type="match status" value="1"/>
</dbReference>
<dbReference type="OrthoDB" id="9791355at2"/>
<protein>
    <recommendedName>
        <fullName evidence="4">Transcriptional regulator MntR</fullName>
    </recommendedName>
    <alternativeName>
        <fullName evidence="14">Manganese transport regulator</fullName>
    </alternativeName>
</protein>
<dbReference type="Pfam" id="PF01325">
    <property type="entry name" value="Fe_dep_repress"/>
    <property type="match status" value="1"/>
</dbReference>
<dbReference type="InterPro" id="IPR022689">
    <property type="entry name" value="Iron_dep_repressor"/>
</dbReference>
<dbReference type="PROSITE" id="PS50944">
    <property type="entry name" value="HTH_DTXR"/>
    <property type="match status" value="1"/>
</dbReference>
<evidence type="ECO:0000256" key="10">
    <source>
        <dbReference type="ARBA" id="ARBA00023159"/>
    </source>
</evidence>
<dbReference type="RefSeq" id="WP_145258933.1">
    <property type="nucleotide sequence ID" value="NZ_CP036279.1"/>
</dbReference>
<dbReference type="Gene3D" id="2.30.30.90">
    <property type="match status" value="1"/>
</dbReference>
<evidence type="ECO:0000256" key="14">
    <source>
        <dbReference type="ARBA" id="ARBA00032593"/>
    </source>
</evidence>
<gene>
    <name evidence="16" type="primary">ideR</name>
    <name evidence="16" type="ORF">Pan216_31590</name>
</gene>
<dbReference type="SUPFAM" id="SSF46785">
    <property type="entry name" value="Winged helix' DNA-binding domain"/>
    <property type="match status" value="1"/>
</dbReference>
<dbReference type="InterPro" id="IPR050536">
    <property type="entry name" value="DtxR_MntR_Metal-Reg"/>
</dbReference>
<name>A0A518B5T3_9BACT</name>
<dbReference type="EMBL" id="CP036279">
    <property type="protein sequence ID" value="QDU62292.1"/>
    <property type="molecule type" value="Genomic_DNA"/>
</dbReference>
<dbReference type="GO" id="GO:0005737">
    <property type="term" value="C:cytoplasm"/>
    <property type="evidence" value="ECO:0007669"/>
    <property type="project" value="UniProtKB-SubCell"/>
</dbReference>
<dbReference type="InterPro" id="IPR008988">
    <property type="entry name" value="Transcriptional_repressor_C"/>
</dbReference>
<dbReference type="SMART" id="SM00899">
    <property type="entry name" value="FeoA"/>
    <property type="match status" value="1"/>
</dbReference>
<dbReference type="FunFam" id="1.10.60.10:FF:000004">
    <property type="entry name" value="DtxR family transcriptional regulator"/>
    <property type="match status" value="1"/>
</dbReference>
<accession>A0A518B5T3</accession>
<keyword evidence="17" id="KW-1185">Reference proteome</keyword>
<keyword evidence="8" id="KW-0805">Transcription regulation</keyword>
<evidence type="ECO:0000256" key="1">
    <source>
        <dbReference type="ARBA" id="ARBA00004496"/>
    </source>
</evidence>
<evidence type="ECO:0000256" key="5">
    <source>
        <dbReference type="ARBA" id="ARBA00022490"/>
    </source>
</evidence>
<evidence type="ECO:0000256" key="8">
    <source>
        <dbReference type="ARBA" id="ARBA00023015"/>
    </source>
</evidence>